<keyword evidence="1" id="KW-0472">Membrane</keyword>
<dbReference type="RefSeq" id="WP_121155514.1">
    <property type="nucleotide sequence ID" value="NZ_RBKT01000001.1"/>
</dbReference>
<comment type="caution">
    <text evidence="2">The sequence shown here is derived from an EMBL/GenBank/DDBJ whole genome shotgun (WGS) entry which is preliminary data.</text>
</comment>
<sequence>MNWLDIIGWSGSALLVWSLLQTRVLRLRALNLVGSLVLIGYNAALGVWPGVGLNVVIAIINVWYLRRMLATRHDERTYEVVEVGTGDGFLNHTLRVHAADIARFNPEFRWGGADPDRSAFLVVRADEVVGVVLVNGAGGDVARVELDYVTQRFRDFTPGEFVYRRSSLFTNRGYRRVLTPPGMVAPYYDRLGFRREGDSYVLDLPPVSPGAGAGVRPSD</sequence>
<keyword evidence="3" id="KW-1185">Reference proteome</keyword>
<organism evidence="2 3">
    <name type="scientific">Micromonospora pisi</name>
    <dbReference type="NCBI Taxonomy" id="589240"/>
    <lineage>
        <taxon>Bacteria</taxon>
        <taxon>Bacillati</taxon>
        <taxon>Actinomycetota</taxon>
        <taxon>Actinomycetes</taxon>
        <taxon>Micromonosporales</taxon>
        <taxon>Micromonosporaceae</taxon>
        <taxon>Micromonospora</taxon>
    </lineage>
</organism>
<evidence type="ECO:0000313" key="3">
    <source>
        <dbReference type="Proteomes" id="UP000277671"/>
    </source>
</evidence>
<evidence type="ECO:0000313" key="2">
    <source>
        <dbReference type="EMBL" id="RKR87041.1"/>
    </source>
</evidence>
<proteinExistence type="predicted"/>
<dbReference type="OrthoDB" id="677174at2"/>
<accession>A0A495JE82</accession>
<keyword evidence="1" id="KW-1133">Transmembrane helix</keyword>
<dbReference type="AlphaFoldDB" id="A0A495JE82"/>
<evidence type="ECO:0000256" key="1">
    <source>
        <dbReference type="SAM" id="Phobius"/>
    </source>
</evidence>
<dbReference type="Proteomes" id="UP000277671">
    <property type="component" value="Unassembled WGS sequence"/>
</dbReference>
<protein>
    <submittedName>
        <fullName evidence="2">Inner membrane protein</fullName>
    </submittedName>
</protein>
<keyword evidence="1" id="KW-0812">Transmembrane</keyword>
<dbReference type="EMBL" id="RBKT01000001">
    <property type="protein sequence ID" value="RKR87041.1"/>
    <property type="molecule type" value="Genomic_DNA"/>
</dbReference>
<reference evidence="2 3" key="1">
    <citation type="submission" date="2018-10" db="EMBL/GenBank/DDBJ databases">
        <title>Sequencing the genomes of 1000 actinobacteria strains.</title>
        <authorList>
            <person name="Klenk H.-P."/>
        </authorList>
    </citation>
    <scope>NUCLEOTIDE SEQUENCE [LARGE SCALE GENOMIC DNA]</scope>
    <source>
        <strain evidence="2 3">DSM 45175</strain>
    </source>
</reference>
<name>A0A495JE82_9ACTN</name>
<gene>
    <name evidence="2" type="ORF">BDK92_1313</name>
</gene>
<feature type="transmembrane region" description="Helical" evidence="1">
    <location>
        <begin position="46"/>
        <end position="65"/>
    </location>
</feature>